<keyword evidence="7" id="KW-1185">Reference proteome</keyword>
<evidence type="ECO:0000256" key="3">
    <source>
        <dbReference type="ARBA" id="ARBA00023125"/>
    </source>
</evidence>
<dbReference type="SUPFAM" id="SSF46785">
    <property type="entry name" value="Winged helix' DNA-binding domain"/>
    <property type="match status" value="1"/>
</dbReference>
<sequence>MHLEQLECIVEVAKTGSLTGAANNLHVTLSAVSQSISNLEAELGVALFTRSRLGAAPTAEGEVIIGKALEVLGKLQELKEEAVSYSNVQRGELRLATIPGPLTLYMNAIIGYKKDYPHVRLELFEKGTQEIIDDIRHNKLDMGLIIMFEEHGEKHAGLTIDPLLEGRMVACVSRKSALALNKSISPEELSKHPLVLYNDDYLKWYMERIEQRYGPVQILFSTNNKDAIRIAVQGGAAITVGIDFSFYNQPEHLRDDFVIIELEPTLQVPIHLSWVGAKDKRLSNTAKIFVNKLKHELQKL</sequence>
<dbReference type="RefSeq" id="WP_249863138.1">
    <property type="nucleotide sequence ID" value="NZ_CP027059.1"/>
</dbReference>
<evidence type="ECO:0000256" key="1">
    <source>
        <dbReference type="ARBA" id="ARBA00009437"/>
    </source>
</evidence>
<protein>
    <submittedName>
        <fullName evidence="6">HTH-type transcriptional activator CmpR</fullName>
    </submittedName>
</protein>
<gene>
    <name evidence="6" type="primary">cmpR_1</name>
    <name evidence="6" type="ORF">SK3146_00010</name>
</gene>
<dbReference type="InterPro" id="IPR036390">
    <property type="entry name" value="WH_DNA-bd_sf"/>
</dbReference>
<dbReference type="PRINTS" id="PR00039">
    <property type="entry name" value="HTHLYSR"/>
</dbReference>
<keyword evidence="2" id="KW-0805">Transcription regulation</keyword>
<dbReference type="CDD" id="cd05466">
    <property type="entry name" value="PBP2_LTTR_substrate"/>
    <property type="match status" value="1"/>
</dbReference>
<evidence type="ECO:0000259" key="5">
    <source>
        <dbReference type="PROSITE" id="PS50931"/>
    </source>
</evidence>
<evidence type="ECO:0000256" key="4">
    <source>
        <dbReference type="ARBA" id="ARBA00023163"/>
    </source>
</evidence>
<dbReference type="Gene3D" id="1.10.10.10">
    <property type="entry name" value="Winged helix-like DNA-binding domain superfamily/Winged helix DNA-binding domain"/>
    <property type="match status" value="1"/>
</dbReference>
<evidence type="ECO:0000256" key="2">
    <source>
        <dbReference type="ARBA" id="ARBA00023015"/>
    </source>
</evidence>
<comment type="similarity">
    <text evidence="1">Belongs to the LysR transcriptional regulatory family.</text>
</comment>
<dbReference type="Gene3D" id="3.40.190.290">
    <property type="match status" value="1"/>
</dbReference>
<name>A0ABY4RGU5_9BACL</name>
<accession>A0ABY4RGU5</accession>
<dbReference type="PROSITE" id="PS50931">
    <property type="entry name" value="HTH_LYSR"/>
    <property type="match status" value="1"/>
</dbReference>
<reference evidence="6" key="1">
    <citation type="submission" date="2018-02" db="EMBL/GenBank/DDBJ databases">
        <authorList>
            <person name="Kim S.-K."/>
            <person name="Jung H.-I."/>
            <person name="Lee S.-W."/>
        </authorList>
    </citation>
    <scope>NUCLEOTIDE SEQUENCE</scope>
    <source>
        <strain evidence="6">SK3146</strain>
    </source>
</reference>
<evidence type="ECO:0000313" key="7">
    <source>
        <dbReference type="Proteomes" id="UP001057134"/>
    </source>
</evidence>
<organism evidence="6 7">
    <name type="scientific">Paenibacillus konkukensis</name>
    <dbReference type="NCBI Taxonomy" id="2020716"/>
    <lineage>
        <taxon>Bacteria</taxon>
        <taxon>Bacillati</taxon>
        <taxon>Bacillota</taxon>
        <taxon>Bacilli</taxon>
        <taxon>Bacillales</taxon>
        <taxon>Paenibacillaceae</taxon>
        <taxon>Paenibacillus</taxon>
    </lineage>
</organism>
<dbReference type="EMBL" id="CP027059">
    <property type="protein sequence ID" value="UQZ80854.1"/>
    <property type="molecule type" value="Genomic_DNA"/>
</dbReference>
<dbReference type="PANTHER" id="PTHR30419">
    <property type="entry name" value="HTH-TYPE TRANSCRIPTIONAL REGULATOR YBHD"/>
    <property type="match status" value="1"/>
</dbReference>
<evidence type="ECO:0000313" key="6">
    <source>
        <dbReference type="EMBL" id="UQZ80854.1"/>
    </source>
</evidence>
<dbReference type="Pfam" id="PF03466">
    <property type="entry name" value="LysR_substrate"/>
    <property type="match status" value="1"/>
</dbReference>
<dbReference type="InterPro" id="IPR000847">
    <property type="entry name" value="LysR_HTH_N"/>
</dbReference>
<dbReference type="InterPro" id="IPR036388">
    <property type="entry name" value="WH-like_DNA-bd_sf"/>
</dbReference>
<dbReference type="PANTHER" id="PTHR30419:SF28">
    <property type="entry name" value="HTH-TYPE TRANSCRIPTIONAL REGULATOR BSDA"/>
    <property type="match status" value="1"/>
</dbReference>
<dbReference type="Pfam" id="PF00126">
    <property type="entry name" value="HTH_1"/>
    <property type="match status" value="1"/>
</dbReference>
<proteinExistence type="inferred from homology"/>
<keyword evidence="4" id="KW-0804">Transcription</keyword>
<feature type="domain" description="HTH lysR-type" evidence="5">
    <location>
        <begin position="1"/>
        <end position="58"/>
    </location>
</feature>
<dbReference type="InterPro" id="IPR005119">
    <property type="entry name" value="LysR_subst-bd"/>
</dbReference>
<dbReference type="InterPro" id="IPR050950">
    <property type="entry name" value="HTH-type_LysR_regulators"/>
</dbReference>
<reference evidence="6" key="2">
    <citation type="journal article" date="2021" name="J Anim Sci Technol">
        <title>Complete genome sequence of Paenibacillus konkukensis sp. nov. SK3146 as a potential probiotic strain.</title>
        <authorList>
            <person name="Jung H.I."/>
            <person name="Park S."/>
            <person name="Niu K.M."/>
            <person name="Lee S.W."/>
            <person name="Kothari D."/>
            <person name="Yi K.J."/>
            <person name="Kim S.K."/>
        </authorList>
    </citation>
    <scope>NUCLEOTIDE SEQUENCE</scope>
    <source>
        <strain evidence="6">SK3146</strain>
    </source>
</reference>
<keyword evidence="3" id="KW-0238">DNA-binding</keyword>
<dbReference type="SUPFAM" id="SSF53850">
    <property type="entry name" value="Periplasmic binding protein-like II"/>
    <property type="match status" value="1"/>
</dbReference>
<dbReference type="Proteomes" id="UP001057134">
    <property type="component" value="Chromosome"/>
</dbReference>